<name>A0A1I2DXX5_9BACT</name>
<dbReference type="PANTHER" id="PTHR35566:SF1">
    <property type="entry name" value="TYPE VI SECRETION SYSTEM BASEPLATE COMPONENT TSSK1"/>
    <property type="match status" value="1"/>
</dbReference>
<gene>
    <name evidence="1" type="ORF">SAMN02745121_05781</name>
</gene>
<reference evidence="2" key="1">
    <citation type="submission" date="2016-10" db="EMBL/GenBank/DDBJ databases">
        <authorList>
            <person name="Varghese N."/>
            <person name="Submissions S."/>
        </authorList>
    </citation>
    <scope>NUCLEOTIDE SEQUENCE [LARGE SCALE GENOMIC DNA]</scope>
    <source>
        <strain evidence="2">ATCC 25963</strain>
    </source>
</reference>
<dbReference type="OrthoDB" id="9775333at2"/>
<organism evidence="1 2">
    <name type="scientific">Nannocystis exedens</name>
    <dbReference type="NCBI Taxonomy" id="54"/>
    <lineage>
        <taxon>Bacteria</taxon>
        <taxon>Pseudomonadati</taxon>
        <taxon>Myxococcota</taxon>
        <taxon>Polyangia</taxon>
        <taxon>Nannocystales</taxon>
        <taxon>Nannocystaceae</taxon>
        <taxon>Nannocystis</taxon>
    </lineage>
</organism>
<evidence type="ECO:0000313" key="1">
    <source>
        <dbReference type="EMBL" id="SFE85268.1"/>
    </source>
</evidence>
<dbReference type="InterPro" id="IPR010263">
    <property type="entry name" value="T6SS_TssK"/>
</dbReference>
<accession>A0A1I2DXX5</accession>
<sequence length="454" mass="50597">MLSGRPVWNEGMLLCPQHMQQQDLYHEQNLAARLGAMTALSWGVAAISFDAGAIKAGQLALTSFRGVLPDGTAVMFEATSQSRPASRPIGPAFPPSMRSVEVFLALPTLREGVANYAGAEVTAGLQRYKTVTRNVFDLTLARSERELQFSEPNLVLLFGSEPRDDYAAIKVAEIVRDETGGFRLNDEYIPPCLAIGAAPALLASLQDLLSLSVTKRRRLAEERRTRDGVRIEFNAQDITRYLFLQTLSGAIPVLKHFSEAPATSPWPVYVELSRLCGALMTFSSEGDPAELPAFQYNDLQSAFGKLTSEIKRLLGLVIQEAFVTVPLRARQDNSWIGELRDDRLQRCTQWVLAVEAEGEQQQVANEVPELAKIASWKRIPLVVKNNVLGVPLKTAHRPPPEIPIRPRQVYFMVTTDDPHWREILNERTIAIYIKPPYDPRRAKVTLMGILARED</sequence>
<evidence type="ECO:0000313" key="2">
    <source>
        <dbReference type="Proteomes" id="UP000199400"/>
    </source>
</evidence>
<proteinExistence type="predicted"/>
<dbReference type="RefSeq" id="WP_096327390.1">
    <property type="nucleotide sequence ID" value="NZ_FOMX01000021.1"/>
</dbReference>
<protein>
    <submittedName>
        <fullName evidence="1">Type VI secretion system protein ImpJ</fullName>
    </submittedName>
</protein>
<dbReference type="STRING" id="54.SAMN02745121_05781"/>
<dbReference type="EMBL" id="FOMX01000021">
    <property type="protein sequence ID" value="SFE85268.1"/>
    <property type="molecule type" value="Genomic_DNA"/>
</dbReference>
<dbReference type="AlphaFoldDB" id="A0A1I2DXX5"/>
<dbReference type="Proteomes" id="UP000199400">
    <property type="component" value="Unassembled WGS sequence"/>
</dbReference>
<dbReference type="NCBIfam" id="TIGR03353">
    <property type="entry name" value="VI_chp_4"/>
    <property type="match status" value="1"/>
</dbReference>
<keyword evidence="2" id="KW-1185">Reference proteome</keyword>
<dbReference type="PANTHER" id="PTHR35566">
    <property type="entry name" value="BLR3599 PROTEIN"/>
    <property type="match status" value="1"/>
</dbReference>
<dbReference type="Pfam" id="PF05936">
    <property type="entry name" value="T6SS_VasE"/>
    <property type="match status" value="1"/>
</dbReference>